<dbReference type="InterPro" id="IPR049449">
    <property type="entry name" value="TesB_ACOT8-like_N"/>
</dbReference>
<evidence type="ECO:0000259" key="1">
    <source>
        <dbReference type="Pfam" id="PF13622"/>
    </source>
</evidence>
<protein>
    <recommendedName>
        <fullName evidence="1">Acyl-CoA thioesterase-like N-terminal HotDog domain-containing protein</fullName>
    </recommendedName>
</protein>
<comment type="caution">
    <text evidence="2">The sequence shown here is derived from an EMBL/GenBank/DDBJ whole genome shotgun (WGS) entry which is preliminary data.</text>
</comment>
<feature type="domain" description="Acyl-CoA thioesterase-like N-terminal HotDog" evidence="1">
    <location>
        <begin position="186"/>
        <end position="268"/>
    </location>
</feature>
<reference evidence="3" key="1">
    <citation type="journal article" date="2019" name="Int. J. Syst. Evol. Microbiol.">
        <title>The Global Catalogue of Microorganisms (GCM) 10K type strain sequencing project: providing services to taxonomists for standard genome sequencing and annotation.</title>
        <authorList>
            <consortium name="The Broad Institute Genomics Platform"/>
            <consortium name="The Broad Institute Genome Sequencing Center for Infectious Disease"/>
            <person name="Wu L."/>
            <person name="Ma J."/>
        </authorList>
    </citation>
    <scope>NUCLEOTIDE SEQUENCE [LARGE SCALE GENOMIC DNA]</scope>
    <source>
        <strain evidence="3">CGMCC 4.7329</strain>
    </source>
</reference>
<dbReference type="InterPro" id="IPR029069">
    <property type="entry name" value="HotDog_dom_sf"/>
</dbReference>
<dbReference type="Gene3D" id="3.10.129.10">
    <property type="entry name" value="Hotdog Thioesterase"/>
    <property type="match status" value="2"/>
</dbReference>
<accession>A0ABQ2KE14</accession>
<name>A0ABQ2KE14_9NOCA</name>
<dbReference type="EMBL" id="BMNE01000003">
    <property type="protein sequence ID" value="GGN80660.1"/>
    <property type="molecule type" value="Genomic_DNA"/>
</dbReference>
<evidence type="ECO:0000313" key="3">
    <source>
        <dbReference type="Proteomes" id="UP000658127"/>
    </source>
</evidence>
<keyword evidence="3" id="KW-1185">Reference proteome</keyword>
<organism evidence="2 3">
    <name type="scientific">Nocardia rhizosphaerihabitans</name>
    <dbReference type="NCBI Taxonomy" id="1691570"/>
    <lineage>
        <taxon>Bacteria</taxon>
        <taxon>Bacillati</taxon>
        <taxon>Actinomycetota</taxon>
        <taxon>Actinomycetes</taxon>
        <taxon>Mycobacteriales</taxon>
        <taxon>Nocardiaceae</taxon>
        <taxon>Nocardia</taxon>
    </lineage>
</organism>
<gene>
    <name evidence="2" type="ORF">GCM10011610_30250</name>
</gene>
<dbReference type="RefSeq" id="WP_189028416.1">
    <property type="nucleotide sequence ID" value="NZ_BMNE01000003.1"/>
</dbReference>
<dbReference type="Proteomes" id="UP000658127">
    <property type="component" value="Unassembled WGS sequence"/>
</dbReference>
<dbReference type="Pfam" id="PF13622">
    <property type="entry name" value="4HBT_3"/>
    <property type="match status" value="1"/>
</dbReference>
<evidence type="ECO:0000313" key="2">
    <source>
        <dbReference type="EMBL" id="GGN80660.1"/>
    </source>
</evidence>
<proteinExistence type="predicted"/>
<dbReference type="SUPFAM" id="SSF54637">
    <property type="entry name" value="Thioesterase/thiol ester dehydrase-isomerase"/>
    <property type="match status" value="2"/>
</dbReference>
<sequence length="274" mass="27996">MIITGDRAADTAALINSGRSPAENAFGVAVNLRTNSHSVTGTQPVDILPSGADGRPAAGALGVLVDDVNGLCLLGASTEHRGSVSVEISMDFVAPLPTEGVLLALATGTDVDGIVGHATGTVRDGAGRLLVTASVHGRFVEGPTLDSEGPQHPAPLRGGDVLTLLGATFTETDGVGSLRLADGTRWANRLGALHGGIAICAAEAAATCMSAESSLRTTSLTVAYARAMTADRTLRFDARLLHAGRTMRVIEVVGHADGRPCTYARVIRQSSPGE</sequence>